<dbReference type="EMBL" id="JACHFD010000006">
    <property type="protein sequence ID" value="MBB5351408.1"/>
    <property type="molecule type" value="Genomic_DNA"/>
</dbReference>
<feature type="region of interest" description="Disordered" evidence="1">
    <location>
        <begin position="64"/>
        <end position="110"/>
    </location>
</feature>
<protein>
    <submittedName>
        <fullName evidence="2">Uncharacterized protein</fullName>
    </submittedName>
</protein>
<dbReference type="RefSeq" id="WP_184017535.1">
    <property type="nucleotide sequence ID" value="NZ_JACHFD010000006.1"/>
</dbReference>
<comment type="caution">
    <text evidence="2">The sequence shown here is derived from an EMBL/GenBank/DDBJ whole genome shotgun (WGS) entry which is preliminary data.</text>
</comment>
<gene>
    <name evidence="2" type="ORF">HNR46_001644</name>
</gene>
<accession>A0A840V9N9</accession>
<keyword evidence="3" id="KW-1185">Reference proteome</keyword>
<evidence type="ECO:0000313" key="3">
    <source>
        <dbReference type="Proteomes" id="UP000557717"/>
    </source>
</evidence>
<reference evidence="2 3" key="1">
    <citation type="submission" date="2020-08" db="EMBL/GenBank/DDBJ databases">
        <title>Genomic Encyclopedia of Type Strains, Phase IV (KMG-IV): sequencing the most valuable type-strain genomes for metagenomic binning, comparative biology and taxonomic classification.</title>
        <authorList>
            <person name="Goeker M."/>
        </authorList>
    </citation>
    <scope>NUCLEOTIDE SEQUENCE [LARGE SCALE GENOMIC DNA]</scope>
    <source>
        <strain evidence="2 3">YC6886</strain>
    </source>
</reference>
<organism evidence="2 3">
    <name type="scientific">Haloferula luteola</name>
    <dbReference type="NCBI Taxonomy" id="595692"/>
    <lineage>
        <taxon>Bacteria</taxon>
        <taxon>Pseudomonadati</taxon>
        <taxon>Verrucomicrobiota</taxon>
        <taxon>Verrucomicrobiia</taxon>
        <taxon>Verrucomicrobiales</taxon>
        <taxon>Verrucomicrobiaceae</taxon>
        <taxon>Haloferula</taxon>
    </lineage>
</organism>
<dbReference type="AlphaFoldDB" id="A0A840V9N9"/>
<evidence type="ECO:0000313" key="2">
    <source>
        <dbReference type="EMBL" id="MBB5351408.1"/>
    </source>
</evidence>
<evidence type="ECO:0000256" key="1">
    <source>
        <dbReference type="SAM" id="MobiDB-lite"/>
    </source>
</evidence>
<proteinExistence type="predicted"/>
<dbReference type="Proteomes" id="UP000557717">
    <property type="component" value="Unassembled WGS sequence"/>
</dbReference>
<sequence>MTREEGERCLSGETLPCVRFQQRSDGTVVFSDDGERSLMVRKVPGWATAGWVVSGAMALAACQSPPPARMGSPMSSKFEQGDEPPPPVVTLAGIPATPMPEEPSEASEGP</sequence>
<name>A0A840V9N9_9BACT</name>